<dbReference type="Proteomes" id="UP000019222">
    <property type="component" value="Chromosome"/>
</dbReference>
<dbReference type="STRING" id="1224164.B843_01330"/>
<organism evidence="1 2">
    <name type="scientific">Corynebacterium vitaeruminis DSM 20294</name>
    <dbReference type="NCBI Taxonomy" id="1224164"/>
    <lineage>
        <taxon>Bacteria</taxon>
        <taxon>Bacillati</taxon>
        <taxon>Actinomycetota</taxon>
        <taxon>Actinomycetes</taxon>
        <taxon>Mycobacteriales</taxon>
        <taxon>Corynebacteriaceae</taxon>
        <taxon>Corynebacterium</taxon>
    </lineage>
</organism>
<dbReference type="KEGG" id="cvt:B843_01330"/>
<dbReference type="RefSeq" id="WP_025251733.1">
    <property type="nucleotide sequence ID" value="NZ_CP004353.1"/>
</dbReference>
<protein>
    <recommendedName>
        <fullName evidence="3">Suppressor of fused-like domain-containing protein</fullName>
    </recommendedName>
</protein>
<accession>W5XXG6</accession>
<gene>
    <name evidence="1" type="ORF">B843_01330</name>
</gene>
<keyword evidence="2" id="KW-1185">Reference proteome</keyword>
<dbReference type="EMBL" id="CP004353">
    <property type="protein sequence ID" value="AHI21662.1"/>
    <property type="molecule type" value="Genomic_DNA"/>
</dbReference>
<dbReference type="HOGENOM" id="CLU_118024_0_0_11"/>
<evidence type="ECO:0000313" key="1">
    <source>
        <dbReference type="EMBL" id="AHI21662.1"/>
    </source>
</evidence>
<evidence type="ECO:0000313" key="2">
    <source>
        <dbReference type="Proteomes" id="UP000019222"/>
    </source>
</evidence>
<reference evidence="1 2" key="1">
    <citation type="submission" date="2013-02" db="EMBL/GenBank/DDBJ databases">
        <title>The complete genome sequence of Corynebacterium vitaeruminis DSM 20294.</title>
        <authorList>
            <person name="Ruckert C."/>
            <person name="Albersmeier A."/>
            <person name="Kalinowski J."/>
        </authorList>
    </citation>
    <scope>NUCLEOTIDE SEQUENCE [LARGE SCALE GENOMIC DNA]</scope>
    <source>
        <strain evidence="2">ATCC 10234</strain>
    </source>
</reference>
<name>W5XXG6_9CORY</name>
<sequence>MNATEIAAWMDNLVPGELTIHEPVGNEHAVEMATVNLGNEVLATTLEFSEVDTGLVSEGISVRSELFTVAHTSAETALIAVAGAAEIFRRMEGRLPAQPGTLVPGIGDFVELPSDITVRHGLCVVPYVWGDQVPQLKEPDRLTVLLQLLMLTQDEFDYAVTYGIGALQGELMKAEVDLNDWTR</sequence>
<dbReference type="AlphaFoldDB" id="W5XXG6"/>
<evidence type="ECO:0008006" key="3">
    <source>
        <dbReference type="Google" id="ProtNLM"/>
    </source>
</evidence>
<dbReference type="eggNOG" id="ENOG5032REF">
    <property type="taxonomic scope" value="Bacteria"/>
</dbReference>
<dbReference type="PATRIC" id="fig|1224164.3.peg.258"/>
<proteinExistence type="predicted"/>